<feature type="transmembrane region" description="Helical" evidence="9">
    <location>
        <begin position="257"/>
        <end position="279"/>
    </location>
</feature>
<feature type="transmembrane region" description="Helical" evidence="9">
    <location>
        <begin position="157"/>
        <end position="178"/>
    </location>
</feature>
<comment type="subcellular location">
    <subcellularLocation>
        <location evidence="1">Cell membrane</location>
        <topology evidence="1">Multi-pass membrane protein</topology>
    </subcellularLocation>
</comment>
<name>A0A496PJ39_9MICC</name>
<keyword evidence="5 9" id="KW-0812">Transmembrane</keyword>
<feature type="transmembrane region" description="Helical" evidence="9">
    <location>
        <begin position="291"/>
        <end position="315"/>
    </location>
</feature>
<evidence type="ECO:0000256" key="3">
    <source>
        <dbReference type="ARBA" id="ARBA00022448"/>
    </source>
</evidence>
<comment type="caution">
    <text evidence="10">The sequence shown here is derived from an EMBL/GenBank/DDBJ whole genome shotgun (WGS) entry which is preliminary data.</text>
</comment>
<reference evidence="10 11" key="1">
    <citation type="submission" date="2018-07" db="EMBL/GenBank/DDBJ databases">
        <title>Arthrobacter sp. nov., isolated from raw cow's milk with high bacterial count.</title>
        <authorList>
            <person name="Hahne J."/>
            <person name="Isele D."/>
            <person name="Lipski A."/>
        </authorList>
    </citation>
    <scope>NUCLEOTIDE SEQUENCE [LARGE SCALE GENOMIC DNA]</scope>
    <source>
        <strain evidence="10 11">JZ R-183</strain>
    </source>
</reference>
<evidence type="ECO:0000256" key="5">
    <source>
        <dbReference type="ARBA" id="ARBA00022692"/>
    </source>
</evidence>
<dbReference type="CDD" id="cd13136">
    <property type="entry name" value="MATE_DinF_like"/>
    <property type="match status" value="1"/>
</dbReference>
<dbReference type="Pfam" id="PF01554">
    <property type="entry name" value="MatE"/>
    <property type="match status" value="2"/>
</dbReference>
<keyword evidence="7 9" id="KW-0472">Membrane</keyword>
<feature type="compositionally biased region" description="Pro residues" evidence="8">
    <location>
        <begin position="1"/>
        <end position="10"/>
    </location>
</feature>
<dbReference type="PANTHER" id="PTHR42893">
    <property type="entry name" value="PROTEIN DETOXIFICATION 44, CHLOROPLASTIC-RELATED"/>
    <property type="match status" value="1"/>
</dbReference>
<evidence type="ECO:0000313" key="10">
    <source>
        <dbReference type="EMBL" id="RKW70511.1"/>
    </source>
</evidence>
<feature type="transmembrane region" description="Helical" evidence="9">
    <location>
        <begin position="116"/>
        <end position="137"/>
    </location>
</feature>
<accession>A0A496PJ39</accession>
<evidence type="ECO:0000256" key="6">
    <source>
        <dbReference type="ARBA" id="ARBA00022989"/>
    </source>
</evidence>
<feature type="transmembrane region" description="Helical" evidence="9">
    <location>
        <begin position="35"/>
        <end position="55"/>
    </location>
</feature>
<feature type="transmembrane region" description="Helical" evidence="9">
    <location>
        <begin position="401"/>
        <end position="425"/>
    </location>
</feature>
<evidence type="ECO:0000256" key="2">
    <source>
        <dbReference type="ARBA" id="ARBA00010199"/>
    </source>
</evidence>
<feature type="transmembrane region" description="Helical" evidence="9">
    <location>
        <begin position="219"/>
        <end position="236"/>
    </location>
</feature>
<keyword evidence="6 9" id="KW-1133">Transmembrane helix</keyword>
<organism evidence="10 11">
    <name type="scientific">Galactobacter caseinivorans</name>
    <dbReference type="NCBI Taxonomy" id="2676123"/>
    <lineage>
        <taxon>Bacteria</taxon>
        <taxon>Bacillati</taxon>
        <taxon>Actinomycetota</taxon>
        <taxon>Actinomycetes</taxon>
        <taxon>Micrococcales</taxon>
        <taxon>Micrococcaceae</taxon>
        <taxon>Galactobacter</taxon>
    </lineage>
</organism>
<feature type="transmembrane region" description="Helical" evidence="9">
    <location>
        <begin position="185"/>
        <end position="207"/>
    </location>
</feature>
<feature type="transmembrane region" description="Helical" evidence="9">
    <location>
        <begin position="336"/>
        <end position="355"/>
    </location>
</feature>
<dbReference type="InterPro" id="IPR048279">
    <property type="entry name" value="MdtK-like"/>
</dbReference>
<dbReference type="InterPro" id="IPR002528">
    <property type="entry name" value="MATE_fam"/>
</dbReference>
<feature type="transmembrane region" description="Helical" evidence="9">
    <location>
        <begin position="367"/>
        <end position="389"/>
    </location>
</feature>
<feature type="region of interest" description="Disordered" evidence="8">
    <location>
        <begin position="1"/>
        <end position="24"/>
    </location>
</feature>
<evidence type="ECO:0000256" key="4">
    <source>
        <dbReference type="ARBA" id="ARBA00022475"/>
    </source>
</evidence>
<proteinExistence type="inferred from homology"/>
<dbReference type="InterPro" id="IPR044644">
    <property type="entry name" value="DinF-like"/>
</dbReference>
<dbReference type="GO" id="GO:0042910">
    <property type="term" value="F:xenobiotic transmembrane transporter activity"/>
    <property type="evidence" value="ECO:0007669"/>
    <property type="project" value="InterPro"/>
</dbReference>
<dbReference type="GO" id="GO:0005886">
    <property type="term" value="C:plasma membrane"/>
    <property type="evidence" value="ECO:0007669"/>
    <property type="project" value="UniProtKB-SubCell"/>
</dbReference>
<keyword evidence="3" id="KW-0813">Transport</keyword>
<dbReference type="PANTHER" id="PTHR42893:SF46">
    <property type="entry name" value="PROTEIN DETOXIFICATION 44, CHLOROPLASTIC"/>
    <property type="match status" value="1"/>
</dbReference>
<feature type="transmembrane region" description="Helical" evidence="9">
    <location>
        <begin position="67"/>
        <end position="90"/>
    </location>
</feature>
<feature type="transmembrane region" description="Helical" evidence="9">
    <location>
        <begin position="431"/>
        <end position="450"/>
    </location>
</feature>
<dbReference type="PIRSF" id="PIRSF006603">
    <property type="entry name" value="DinF"/>
    <property type="match status" value="1"/>
</dbReference>
<sequence>MQSSPQPPAEPSAKPRRTAAGRPARQQFPGLTKQILVLAVPALGALIAEPLFLLADTAIVGHLGVEQLAGAGLGTTVLGTVVGLMVFLAYATTPAVARQFGAGNLPKALASGRDGVWLGLFLGLVLAVVGFATAPTLAEWMGARGATADYAVEYLRWSMPGVPAMLLVLAATGVLRGLQDGRTPLLVAGGGFGINICLNFVLVYGVGLGVGGSALGTSIAQWLMALVYVALLVPRLRRRSVSLRPSVAGLRRSAHAGGWLMLRTLSLRIAILATVWVATSQGAITLAAHQLVFTMFSTLAFALDALAVAAQSLIGKELGAGDKDRTRALTRTMMRWGVWFGLFTGAMLAALAWVLPPLFTPDAAVQSAATLGMFILAASQPVCGLVFVLDGVLIGAEDARYLALTGLLNLALYAPLLVLTDVLALPGEALVWIWVAFCGYLLARAATLSWRVRNDRWMRVGA</sequence>
<comment type="similarity">
    <text evidence="2">Belongs to the multi antimicrobial extrusion (MATE) (TC 2.A.66.1) family.</text>
</comment>
<evidence type="ECO:0000256" key="7">
    <source>
        <dbReference type="ARBA" id="ARBA00023136"/>
    </source>
</evidence>
<dbReference type="NCBIfam" id="TIGR00797">
    <property type="entry name" value="matE"/>
    <property type="match status" value="1"/>
</dbReference>
<evidence type="ECO:0000256" key="1">
    <source>
        <dbReference type="ARBA" id="ARBA00004651"/>
    </source>
</evidence>
<evidence type="ECO:0000256" key="9">
    <source>
        <dbReference type="SAM" id="Phobius"/>
    </source>
</evidence>
<dbReference type="AlphaFoldDB" id="A0A496PJ39"/>
<keyword evidence="11" id="KW-1185">Reference proteome</keyword>
<dbReference type="GO" id="GO:0015297">
    <property type="term" value="F:antiporter activity"/>
    <property type="evidence" value="ECO:0007669"/>
    <property type="project" value="InterPro"/>
</dbReference>
<evidence type="ECO:0000313" key="11">
    <source>
        <dbReference type="Proteomes" id="UP000273119"/>
    </source>
</evidence>
<keyword evidence="4" id="KW-1003">Cell membrane</keyword>
<gene>
    <name evidence="10" type="ORF">DWQ67_08555</name>
</gene>
<dbReference type="Proteomes" id="UP000273119">
    <property type="component" value="Unassembled WGS sequence"/>
</dbReference>
<dbReference type="EMBL" id="QQXL01000004">
    <property type="protein sequence ID" value="RKW70511.1"/>
    <property type="molecule type" value="Genomic_DNA"/>
</dbReference>
<evidence type="ECO:0000256" key="8">
    <source>
        <dbReference type="SAM" id="MobiDB-lite"/>
    </source>
</evidence>
<protein>
    <submittedName>
        <fullName evidence="10">MATE family efflux transporter</fullName>
    </submittedName>
</protein>